<keyword evidence="4" id="KW-1185">Reference proteome</keyword>
<keyword evidence="2" id="KW-0732">Signal</keyword>
<feature type="chain" id="PRO_5016294326" description="Excalibur calcium-binding domain-containing protein" evidence="2">
    <location>
        <begin position="24"/>
        <end position="274"/>
    </location>
</feature>
<feature type="signal peptide" evidence="2">
    <location>
        <begin position="1"/>
        <end position="23"/>
    </location>
</feature>
<reference evidence="3 4" key="1">
    <citation type="submission" date="2018-06" db="EMBL/GenBank/DDBJ databases">
        <title>Genomic Encyclopedia of Type Strains, Phase III (KMG-III): the genomes of soil and plant-associated and newly described type strains.</title>
        <authorList>
            <person name="Whitman W."/>
        </authorList>
    </citation>
    <scope>NUCLEOTIDE SEQUENCE [LARGE SCALE GENOMIC DNA]</scope>
    <source>
        <strain evidence="3 4">CECT 9025</strain>
    </source>
</reference>
<name>A0A318T123_9RHOB</name>
<sequence length="274" mass="27170">MVSGLKSGAVLSALAALSLSACAPAVPDSAVAARNAQLAGASATSFGGSTLPPPGQAPATSFSPAAPTAVTPLSDTAAAPAVPGGISTSELAAAGIGGGAAPAAAPPEPATYNAAAPGGDADRRGGVQASPGNAAPDLVGVVPGALSDEQNFDAVAGRESIESDAERRARQAAEYQVVTPTALPQRDGGSGPNLVQYALNAPNARGQEYYSRFMLGNVPGRYERNCARYGNADDAQRVFMARGGPDRDPLNIDPDGDGFACGWDPAPFRAALGD</sequence>
<protein>
    <recommendedName>
        <fullName evidence="5">Excalibur calcium-binding domain-containing protein</fullName>
    </recommendedName>
</protein>
<evidence type="ECO:0000256" key="2">
    <source>
        <dbReference type="SAM" id="SignalP"/>
    </source>
</evidence>
<feature type="region of interest" description="Disordered" evidence="1">
    <location>
        <begin position="97"/>
        <end position="136"/>
    </location>
</feature>
<dbReference type="EMBL" id="QJTE01000001">
    <property type="protein sequence ID" value="PYE85687.1"/>
    <property type="molecule type" value="Genomic_DNA"/>
</dbReference>
<comment type="caution">
    <text evidence="3">The sequence shown here is derived from an EMBL/GenBank/DDBJ whole genome shotgun (WGS) entry which is preliminary data.</text>
</comment>
<evidence type="ECO:0000313" key="4">
    <source>
        <dbReference type="Proteomes" id="UP000248311"/>
    </source>
</evidence>
<dbReference type="PROSITE" id="PS51257">
    <property type="entry name" value="PROKAR_LIPOPROTEIN"/>
    <property type="match status" value="1"/>
</dbReference>
<feature type="compositionally biased region" description="Low complexity" evidence="1">
    <location>
        <begin position="110"/>
        <end position="119"/>
    </location>
</feature>
<organism evidence="3 4">
    <name type="scientific">Pseudoroseicyclus aestuarii</name>
    <dbReference type="NCBI Taxonomy" id="1795041"/>
    <lineage>
        <taxon>Bacteria</taxon>
        <taxon>Pseudomonadati</taxon>
        <taxon>Pseudomonadota</taxon>
        <taxon>Alphaproteobacteria</taxon>
        <taxon>Rhodobacterales</taxon>
        <taxon>Paracoccaceae</taxon>
        <taxon>Pseudoroseicyclus</taxon>
    </lineage>
</organism>
<gene>
    <name evidence="3" type="ORF">DFP88_101356</name>
</gene>
<proteinExistence type="predicted"/>
<evidence type="ECO:0000313" key="3">
    <source>
        <dbReference type="EMBL" id="PYE85687.1"/>
    </source>
</evidence>
<evidence type="ECO:0000256" key="1">
    <source>
        <dbReference type="SAM" id="MobiDB-lite"/>
    </source>
</evidence>
<feature type="region of interest" description="Disordered" evidence="1">
    <location>
        <begin position="43"/>
        <end position="68"/>
    </location>
</feature>
<dbReference type="OrthoDB" id="7951357at2"/>
<dbReference type="Proteomes" id="UP000248311">
    <property type="component" value="Unassembled WGS sequence"/>
</dbReference>
<dbReference type="AlphaFoldDB" id="A0A318T123"/>
<accession>A0A318T123</accession>
<evidence type="ECO:0008006" key="5">
    <source>
        <dbReference type="Google" id="ProtNLM"/>
    </source>
</evidence>
<dbReference type="RefSeq" id="WP_110812721.1">
    <property type="nucleotide sequence ID" value="NZ_QJTE01000001.1"/>
</dbReference>
<feature type="compositionally biased region" description="Low complexity" evidence="1">
    <location>
        <begin position="57"/>
        <end position="68"/>
    </location>
</feature>